<dbReference type="InterPro" id="IPR013785">
    <property type="entry name" value="Aldolase_TIM"/>
</dbReference>
<keyword evidence="5 8" id="KW-0822">Tryptophan biosynthesis</keyword>
<gene>
    <name evidence="8 10" type="primary">trpC</name>
    <name evidence="10" type="ORF">P0M35_13470</name>
</gene>
<keyword evidence="3 8" id="KW-0028">Amino-acid biosynthesis</keyword>
<dbReference type="RefSeq" id="WP_321536941.1">
    <property type="nucleotide sequence ID" value="NZ_JARGDL010000029.1"/>
</dbReference>
<dbReference type="PANTHER" id="PTHR22854">
    <property type="entry name" value="TRYPTOPHAN BIOSYNTHESIS PROTEIN"/>
    <property type="match status" value="1"/>
</dbReference>
<protein>
    <recommendedName>
        <fullName evidence="8">Indole-3-glycerol phosphate synthase</fullName>
        <shortName evidence="8">IGPS</shortName>
        <ecNumber evidence="8">4.1.1.48</ecNumber>
    </recommendedName>
</protein>
<dbReference type="CDD" id="cd00331">
    <property type="entry name" value="IGPS"/>
    <property type="match status" value="1"/>
</dbReference>
<evidence type="ECO:0000256" key="4">
    <source>
        <dbReference type="ARBA" id="ARBA00022793"/>
    </source>
</evidence>
<organism evidence="10 11">
    <name type="scientific">Stygiobacter electus</name>
    <dbReference type="NCBI Taxonomy" id="3032292"/>
    <lineage>
        <taxon>Bacteria</taxon>
        <taxon>Pseudomonadati</taxon>
        <taxon>Ignavibacteriota</taxon>
        <taxon>Ignavibacteria</taxon>
        <taxon>Ignavibacteriales</taxon>
        <taxon>Melioribacteraceae</taxon>
        <taxon>Stygiobacter</taxon>
    </lineage>
</organism>
<keyword evidence="11" id="KW-1185">Reference proteome</keyword>
<comment type="pathway">
    <text evidence="2 8">Amino-acid biosynthesis; L-tryptophan biosynthesis; L-tryptophan from chorismate: step 4/5.</text>
</comment>
<comment type="caution">
    <text evidence="10">The sequence shown here is derived from an EMBL/GenBank/DDBJ whole genome shotgun (WGS) entry which is preliminary data.</text>
</comment>
<dbReference type="Pfam" id="PF00218">
    <property type="entry name" value="IGPS"/>
    <property type="match status" value="1"/>
</dbReference>
<evidence type="ECO:0000259" key="9">
    <source>
        <dbReference type="Pfam" id="PF00218"/>
    </source>
</evidence>
<keyword evidence="4 8" id="KW-0210">Decarboxylase</keyword>
<evidence type="ECO:0000256" key="6">
    <source>
        <dbReference type="ARBA" id="ARBA00023141"/>
    </source>
</evidence>
<dbReference type="InterPro" id="IPR001468">
    <property type="entry name" value="Indole-3-GlycerolPSynthase_CS"/>
</dbReference>
<evidence type="ECO:0000313" key="11">
    <source>
        <dbReference type="Proteomes" id="UP001221302"/>
    </source>
</evidence>
<dbReference type="FunFam" id="3.20.20.70:FF:000024">
    <property type="entry name" value="Indole-3-glycerol phosphate synthase"/>
    <property type="match status" value="1"/>
</dbReference>
<dbReference type="AlphaFoldDB" id="A0AAE3TDP6"/>
<dbReference type="PANTHER" id="PTHR22854:SF2">
    <property type="entry name" value="INDOLE-3-GLYCEROL-PHOSPHATE SYNTHASE"/>
    <property type="match status" value="1"/>
</dbReference>
<dbReference type="EMBL" id="JARGDL010000029">
    <property type="protein sequence ID" value="MDF1613170.1"/>
    <property type="molecule type" value="Genomic_DNA"/>
</dbReference>
<dbReference type="SUPFAM" id="SSF51366">
    <property type="entry name" value="Ribulose-phoshate binding barrel"/>
    <property type="match status" value="1"/>
</dbReference>
<accession>A0AAE3TDP6</accession>
<keyword evidence="6 8" id="KW-0057">Aromatic amino acid biosynthesis</keyword>
<dbReference type="EC" id="4.1.1.48" evidence="8"/>
<feature type="domain" description="Indole-3-glycerol phosphate synthase" evidence="9">
    <location>
        <begin position="4"/>
        <end position="255"/>
    </location>
</feature>
<evidence type="ECO:0000256" key="8">
    <source>
        <dbReference type="HAMAP-Rule" id="MF_00134"/>
    </source>
</evidence>
<evidence type="ECO:0000256" key="7">
    <source>
        <dbReference type="ARBA" id="ARBA00023239"/>
    </source>
</evidence>
<evidence type="ECO:0000256" key="5">
    <source>
        <dbReference type="ARBA" id="ARBA00022822"/>
    </source>
</evidence>
<dbReference type="InterPro" id="IPR045186">
    <property type="entry name" value="Indole-3-glycerol_P_synth"/>
</dbReference>
<comment type="catalytic activity">
    <reaction evidence="1 8">
        <text>1-(2-carboxyphenylamino)-1-deoxy-D-ribulose 5-phosphate + H(+) = (1S,2R)-1-C-(indol-3-yl)glycerol 3-phosphate + CO2 + H2O</text>
        <dbReference type="Rhea" id="RHEA:23476"/>
        <dbReference type="ChEBI" id="CHEBI:15377"/>
        <dbReference type="ChEBI" id="CHEBI:15378"/>
        <dbReference type="ChEBI" id="CHEBI:16526"/>
        <dbReference type="ChEBI" id="CHEBI:58613"/>
        <dbReference type="ChEBI" id="CHEBI:58866"/>
        <dbReference type="EC" id="4.1.1.48"/>
    </reaction>
</comment>
<name>A0AAE3TDP6_9BACT</name>
<sequence length="264" mass="29832">MNILHQIVEVKKNEVSELKKKYSKSSFEDSPFYNKNSFGFAKSISKSGQLNLIAEIKKASPSKGVLRINFNHKEIAKTYFDNSTSAVSVLTDEKFFQGSIKHLNDIAHFKKVPLLRKEFIIDEVQIYESKANGADAILLIAEILSANQIKDFTSIANDINLDVLLEIHSVNQLDKIDFSHNKIIGINNRNLETFSVDVNNTFELMKQIPNECIIVSESGITSQLAINKLKDKKVNAVLVGEFFMTSANIESSVKEFQKWCKHES</sequence>
<dbReference type="PROSITE" id="PS00614">
    <property type="entry name" value="IGPS"/>
    <property type="match status" value="1"/>
</dbReference>
<evidence type="ECO:0000256" key="3">
    <source>
        <dbReference type="ARBA" id="ARBA00022605"/>
    </source>
</evidence>
<comment type="similarity">
    <text evidence="8">Belongs to the TrpC family.</text>
</comment>
<evidence type="ECO:0000313" key="10">
    <source>
        <dbReference type="EMBL" id="MDF1613170.1"/>
    </source>
</evidence>
<keyword evidence="7 8" id="KW-0456">Lyase</keyword>
<dbReference type="HAMAP" id="MF_00134_B">
    <property type="entry name" value="IGPS_B"/>
    <property type="match status" value="1"/>
</dbReference>
<dbReference type="Proteomes" id="UP001221302">
    <property type="component" value="Unassembled WGS sequence"/>
</dbReference>
<reference evidence="10" key="1">
    <citation type="submission" date="2023-03" db="EMBL/GenBank/DDBJ databases">
        <title>Stygiobacter electus gen. nov., sp. nov., facultatively anaerobic thermotolerant bacterium of the class Ignavibacteria from a well of Yessentuki mineral water deposit.</title>
        <authorList>
            <person name="Podosokorskaya O.A."/>
            <person name="Elcheninov A.G."/>
            <person name="Petrova N.F."/>
            <person name="Zavarzina D.G."/>
            <person name="Kublanov I.V."/>
            <person name="Merkel A.Y."/>
        </authorList>
    </citation>
    <scope>NUCLEOTIDE SEQUENCE</scope>
    <source>
        <strain evidence="10">09-Me</strain>
    </source>
</reference>
<dbReference type="NCBIfam" id="NF001377">
    <property type="entry name" value="PRK00278.2-4"/>
    <property type="match status" value="1"/>
</dbReference>
<evidence type="ECO:0000256" key="1">
    <source>
        <dbReference type="ARBA" id="ARBA00001633"/>
    </source>
</evidence>
<dbReference type="GO" id="GO:0004640">
    <property type="term" value="F:phosphoribosylanthranilate isomerase activity"/>
    <property type="evidence" value="ECO:0007669"/>
    <property type="project" value="TreeGrafter"/>
</dbReference>
<dbReference type="GO" id="GO:0004425">
    <property type="term" value="F:indole-3-glycerol-phosphate synthase activity"/>
    <property type="evidence" value="ECO:0007669"/>
    <property type="project" value="UniProtKB-UniRule"/>
</dbReference>
<dbReference type="GO" id="GO:0000162">
    <property type="term" value="P:L-tryptophan biosynthetic process"/>
    <property type="evidence" value="ECO:0007669"/>
    <property type="project" value="UniProtKB-UniRule"/>
</dbReference>
<evidence type="ECO:0000256" key="2">
    <source>
        <dbReference type="ARBA" id="ARBA00004696"/>
    </source>
</evidence>
<dbReference type="InterPro" id="IPR013798">
    <property type="entry name" value="Indole-3-glycerol_P_synth_dom"/>
</dbReference>
<proteinExistence type="inferred from homology"/>
<dbReference type="Gene3D" id="3.20.20.70">
    <property type="entry name" value="Aldolase class I"/>
    <property type="match status" value="1"/>
</dbReference>
<dbReference type="InterPro" id="IPR011060">
    <property type="entry name" value="RibuloseP-bd_barrel"/>
</dbReference>